<dbReference type="Gene3D" id="3.40.630.30">
    <property type="match status" value="1"/>
</dbReference>
<keyword evidence="3" id="KW-1185">Reference proteome</keyword>
<organism evidence="2 3">
    <name type="scientific">Streptomyces griseorubiginosus</name>
    <dbReference type="NCBI Taxonomy" id="67304"/>
    <lineage>
        <taxon>Bacteria</taxon>
        <taxon>Bacillati</taxon>
        <taxon>Actinomycetota</taxon>
        <taxon>Actinomycetes</taxon>
        <taxon>Kitasatosporales</taxon>
        <taxon>Streptomycetaceae</taxon>
        <taxon>Streptomyces</taxon>
    </lineage>
</organism>
<proteinExistence type="predicted"/>
<dbReference type="InterPro" id="IPR016181">
    <property type="entry name" value="Acyl_CoA_acyltransferase"/>
</dbReference>
<dbReference type="PROSITE" id="PS51186">
    <property type="entry name" value="GNAT"/>
    <property type="match status" value="1"/>
</dbReference>
<dbReference type="RefSeq" id="WP_062241633.1">
    <property type="nucleotide sequence ID" value="NZ_JBPJFL010000002.1"/>
</dbReference>
<evidence type="ECO:0000259" key="1">
    <source>
        <dbReference type="PROSITE" id="PS51186"/>
    </source>
</evidence>
<dbReference type="PANTHER" id="PTHR43441:SF10">
    <property type="entry name" value="ACETYLTRANSFERASE"/>
    <property type="match status" value="1"/>
</dbReference>
<dbReference type="EMBL" id="LMWV01000022">
    <property type="protein sequence ID" value="KUN63428.1"/>
    <property type="molecule type" value="Genomic_DNA"/>
</dbReference>
<dbReference type="Pfam" id="PF13302">
    <property type="entry name" value="Acetyltransf_3"/>
    <property type="match status" value="1"/>
</dbReference>
<gene>
    <name evidence="2" type="ORF">AQJ54_27060</name>
</gene>
<dbReference type="SUPFAM" id="SSF55729">
    <property type="entry name" value="Acyl-CoA N-acyltransferases (Nat)"/>
    <property type="match status" value="1"/>
</dbReference>
<dbReference type="GO" id="GO:0008999">
    <property type="term" value="F:protein-N-terminal-alanine acetyltransferase activity"/>
    <property type="evidence" value="ECO:0007669"/>
    <property type="project" value="TreeGrafter"/>
</dbReference>
<feature type="domain" description="N-acetyltransferase" evidence="1">
    <location>
        <begin position="28"/>
        <end position="193"/>
    </location>
</feature>
<dbReference type="InterPro" id="IPR051908">
    <property type="entry name" value="Ribosomal_N-acetyltransferase"/>
</dbReference>
<dbReference type="PANTHER" id="PTHR43441">
    <property type="entry name" value="RIBOSOMAL-PROTEIN-SERINE ACETYLTRANSFERASE"/>
    <property type="match status" value="1"/>
</dbReference>
<dbReference type="InterPro" id="IPR000182">
    <property type="entry name" value="GNAT_dom"/>
</dbReference>
<dbReference type="AlphaFoldDB" id="A0A101RXA5"/>
<accession>A0A101RXA5</accession>
<dbReference type="GO" id="GO:0005737">
    <property type="term" value="C:cytoplasm"/>
    <property type="evidence" value="ECO:0007669"/>
    <property type="project" value="TreeGrafter"/>
</dbReference>
<dbReference type="GO" id="GO:1990189">
    <property type="term" value="F:protein N-terminal-serine acetyltransferase activity"/>
    <property type="evidence" value="ECO:0007669"/>
    <property type="project" value="TreeGrafter"/>
</dbReference>
<comment type="caution">
    <text evidence="2">The sequence shown here is derived from an EMBL/GenBank/DDBJ whole genome shotgun (WGS) entry which is preliminary data.</text>
</comment>
<name>A0A101RXA5_9ACTN</name>
<protein>
    <submittedName>
        <fullName evidence="2">Acetyltransferase</fullName>
    </submittedName>
</protein>
<dbReference type="Proteomes" id="UP000054375">
    <property type="component" value="Unassembled WGS sequence"/>
</dbReference>
<evidence type="ECO:0000313" key="3">
    <source>
        <dbReference type="Proteomes" id="UP000054375"/>
    </source>
</evidence>
<sequence>MPYLTAPVLLPGTLSATLQPTLPTHDGLLLRPWRPEDAPAVHAAFQDPAMHQWHARAADSVEEVGGWIEEWTAAWAGETAAQWAVVESGTDLLLGRVALREIRLSDGQAEMAYWTTVGARGRGVAARAAAALARWALDDIGFHRLELLHAVRNEASCRVAAKTGFALEGTKRSAVLHPDGWHDMHLHARVSDDPKGPRAGER</sequence>
<reference evidence="2 3" key="1">
    <citation type="submission" date="2015-10" db="EMBL/GenBank/DDBJ databases">
        <title>Draft genome sequence of Streptomyces griseorubiginosus DSM 40469, type strain for the species Streptomyces griseorubiginosus.</title>
        <authorList>
            <person name="Ruckert C."/>
            <person name="Winkler A."/>
            <person name="Kalinowski J."/>
            <person name="Kampfer P."/>
            <person name="Glaeser S."/>
        </authorList>
    </citation>
    <scope>NUCLEOTIDE SEQUENCE [LARGE SCALE GENOMIC DNA]</scope>
    <source>
        <strain evidence="2 3">DSM 40469</strain>
    </source>
</reference>
<evidence type="ECO:0000313" key="2">
    <source>
        <dbReference type="EMBL" id="KUN63428.1"/>
    </source>
</evidence>
<keyword evidence="2" id="KW-0808">Transferase</keyword>